<dbReference type="RefSeq" id="WP_078922857.1">
    <property type="nucleotide sequence ID" value="NZ_FUYB01000011.1"/>
</dbReference>
<dbReference type="GO" id="GO:0005525">
    <property type="term" value="F:GTP binding"/>
    <property type="evidence" value="ECO:0007669"/>
    <property type="project" value="InterPro"/>
</dbReference>
<dbReference type="CDD" id="cd00882">
    <property type="entry name" value="Ras_like_GTPase"/>
    <property type="match status" value="1"/>
</dbReference>
<dbReference type="InterPro" id="IPR027417">
    <property type="entry name" value="P-loop_NTPase"/>
</dbReference>
<dbReference type="OrthoDB" id="417988at2"/>
<accession>A0A1T4X2E9</accession>
<evidence type="ECO:0000259" key="1">
    <source>
        <dbReference type="Pfam" id="PF01926"/>
    </source>
</evidence>
<dbReference type="Proteomes" id="UP000190460">
    <property type="component" value="Unassembled WGS sequence"/>
</dbReference>
<dbReference type="Pfam" id="PF01926">
    <property type="entry name" value="MMR_HSR1"/>
    <property type="match status" value="1"/>
</dbReference>
<gene>
    <name evidence="2" type="ORF">SAMN02745130_02387</name>
</gene>
<dbReference type="InterPro" id="IPR006073">
    <property type="entry name" value="GTP-bd"/>
</dbReference>
<protein>
    <submittedName>
        <fullName evidence="2">Uncharacterized conserved protein, DUF697 family</fullName>
    </submittedName>
</protein>
<dbReference type="STRING" id="92487.SAMN02745130_02387"/>
<organism evidence="2 3">
    <name type="scientific">Thiothrix eikelboomii</name>
    <dbReference type="NCBI Taxonomy" id="92487"/>
    <lineage>
        <taxon>Bacteria</taxon>
        <taxon>Pseudomonadati</taxon>
        <taxon>Pseudomonadota</taxon>
        <taxon>Gammaproteobacteria</taxon>
        <taxon>Thiotrichales</taxon>
        <taxon>Thiotrichaceae</taxon>
        <taxon>Thiothrix</taxon>
    </lineage>
</organism>
<name>A0A1T4X2E9_9GAMM</name>
<reference evidence="2 3" key="1">
    <citation type="submission" date="2017-02" db="EMBL/GenBank/DDBJ databases">
        <authorList>
            <person name="Peterson S.W."/>
        </authorList>
    </citation>
    <scope>NUCLEOTIDE SEQUENCE [LARGE SCALE GENOMIC DNA]</scope>
    <source>
        <strain evidence="2 3">ATCC 49788</strain>
    </source>
</reference>
<sequence>MNWSERVSAWANPSKNPELAHVFAQQAQYLPTLWLLGKTGAGKSSLIQALTGDSKIDIGNGFQPCTKTAKVYDYPQDKALLRFLDTRGLSEADYDARDDIAACEDRSHALLIVMKADDPEQSDVLKALKQIRASGRINNYLVVHTGILQVPDPIQRQQALAHNQAQVEAVLAKPRPQVAVDFMADDPTISGVVALKQALMALLPILAQFSESLLNANQEEKNFEHLKKEVLWYAGAAAASDMLPAVGLVAVPSIQGKMLHSLANQYAVAWDKQRLTEFAAALGASFGVQYLTRLGLRQLAKLIPVYGQTIGTATAASLSFATTYALGRAASKYLYHQTQGETVDASELQSLYEQALSALLPKPTNHAHDTPQDAPNSDQS</sequence>
<keyword evidence="3" id="KW-1185">Reference proteome</keyword>
<dbReference type="EMBL" id="FUYB01000011">
    <property type="protein sequence ID" value="SKA83328.1"/>
    <property type="molecule type" value="Genomic_DNA"/>
</dbReference>
<dbReference type="SUPFAM" id="SSF52540">
    <property type="entry name" value="P-loop containing nucleoside triphosphate hydrolases"/>
    <property type="match status" value="1"/>
</dbReference>
<proteinExistence type="predicted"/>
<dbReference type="Gene3D" id="3.40.50.300">
    <property type="entry name" value="P-loop containing nucleotide triphosphate hydrolases"/>
    <property type="match status" value="1"/>
</dbReference>
<feature type="domain" description="G" evidence="1">
    <location>
        <begin position="35"/>
        <end position="129"/>
    </location>
</feature>
<dbReference type="AlphaFoldDB" id="A0A1T4X2E9"/>
<evidence type="ECO:0000313" key="3">
    <source>
        <dbReference type="Proteomes" id="UP000190460"/>
    </source>
</evidence>
<evidence type="ECO:0000313" key="2">
    <source>
        <dbReference type="EMBL" id="SKA83328.1"/>
    </source>
</evidence>